<dbReference type="EMBL" id="JAGQHS010000021">
    <property type="protein sequence ID" value="MCA9755377.1"/>
    <property type="molecule type" value="Genomic_DNA"/>
</dbReference>
<evidence type="ECO:0000313" key="3">
    <source>
        <dbReference type="Proteomes" id="UP000739538"/>
    </source>
</evidence>
<dbReference type="PANTHER" id="PTHR11319:SF35">
    <property type="entry name" value="OUTER MEMBRANE PROTEIN PMPC-RELATED"/>
    <property type="match status" value="1"/>
</dbReference>
<dbReference type="InterPro" id="IPR011050">
    <property type="entry name" value="Pectin_lyase_fold/virulence"/>
</dbReference>
<reference evidence="2" key="1">
    <citation type="submission" date="2020-04" db="EMBL/GenBank/DDBJ databases">
        <authorList>
            <person name="Zhang T."/>
        </authorList>
    </citation>
    <scope>NUCLEOTIDE SEQUENCE</scope>
    <source>
        <strain evidence="2">HKST-UBA02</strain>
    </source>
</reference>
<accession>A0A956SCE2</accession>
<comment type="caution">
    <text evidence="2">The sequence shown here is derived from an EMBL/GenBank/DDBJ whole genome shotgun (WGS) entry which is preliminary data.</text>
</comment>
<organism evidence="2 3">
    <name type="scientific">Eiseniibacteriota bacterium</name>
    <dbReference type="NCBI Taxonomy" id="2212470"/>
    <lineage>
        <taxon>Bacteria</taxon>
        <taxon>Candidatus Eiseniibacteriota</taxon>
    </lineage>
</organism>
<reference evidence="2" key="2">
    <citation type="journal article" date="2021" name="Microbiome">
        <title>Successional dynamics and alternative stable states in a saline activated sludge microbial community over 9 years.</title>
        <authorList>
            <person name="Wang Y."/>
            <person name="Ye J."/>
            <person name="Ju F."/>
            <person name="Liu L."/>
            <person name="Boyd J.A."/>
            <person name="Deng Y."/>
            <person name="Parks D.H."/>
            <person name="Jiang X."/>
            <person name="Yin X."/>
            <person name="Woodcroft B.J."/>
            <person name="Tyson G.W."/>
            <person name="Hugenholtz P."/>
            <person name="Polz M.F."/>
            <person name="Zhang T."/>
        </authorList>
    </citation>
    <scope>NUCLEOTIDE SEQUENCE</scope>
    <source>
        <strain evidence="2">HKST-UBA02</strain>
    </source>
</reference>
<name>A0A956SCE2_UNCEI</name>
<dbReference type="Gene3D" id="2.160.20.10">
    <property type="entry name" value="Single-stranded right-handed beta-helix, Pectin lyase-like"/>
    <property type="match status" value="1"/>
</dbReference>
<dbReference type="AlphaFoldDB" id="A0A956SCE2"/>
<dbReference type="InterPro" id="IPR039448">
    <property type="entry name" value="Beta_helix"/>
</dbReference>
<dbReference type="PANTHER" id="PTHR11319">
    <property type="entry name" value="G PROTEIN-COUPLED RECEPTOR-RELATED"/>
    <property type="match status" value="1"/>
</dbReference>
<dbReference type="InterPro" id="IPR012334">
    <property type="entry name" value="Pectin_lyas_fold"/>
</dbReference>
<evidence type="ECO:0000313" key="2">
    <source>
        <dbReference type="EMBL" id="MCA9755377.1"/>
    </source>
</evidence>
<dbReference type="Proteomes" id="UP000739538">
    <property type="component" value="Unassembled WGS sequence"/>
</dbReference>
<gene>
    <name evidence="2" type="ORF">KDA27_06210</name>
</gene>
<dbReference type="Pfam" id="PF13229">
    <property type="entry name" value="Beta_helix"/>
    <property type="match status" value="1"/>
</dbReference>
<proteinExistence type="predicted"/>
<dbReference type="SUPFAM" id="SSF51126">
    <property type="entry name" value="Pectin lyase-like"/>
    <property type="match status" value="1"/>
</dbReference>
<protein>
    <recommendedName>
        <fullName evidence="1">Right handed beta helix domain-containing protein</fullName>
    </recommendedName>
</protein>
<feature type="domain" description="Right handed beta helix" evidence="1">
    <location>
        <begin position="114"/>
        <end position="255"/>
    </location>
</feature>
<sequence length="436" mass="45042">MRASLRRSALELCVFPFLLCGVVSLNGSVLAADLIVDGSGGGDFEFIQDAIGAAVDGDRVLVRSGTYEENVDFVGKDIVVESESGANSTIIDGTDSGSVVTFQGGEPSSAVLRGFTLTGGSGTFYESNIRGGAVFCLQSSPTIEDCAFVENMADYAAGMYVDTCSPVVRGCSFLRNESLTYGGGIAGPDALIEIYDCYFEENRAIAGDGVLHLALASPIEDCVFVNNRSRAGGAINSGGAGADFSIRRCQFFGNEATDLHGGAIRVHEATCLIEECLFVDNFAALDGGAIMCIDGGSSLIQRCTFDRNGAGRFGGTVAAWNGARPGLDNSIVSGSTGGGGLYCSDASIEVVCSDVWENVGGNYTGGCPDMTGTDGNVSEDPRWCAPDAGDYGLFNSSPCAPANSGGCDQIGAFGVECTDPSPVVHRSWGGIKAAYR</sequence>
<evidence type="ECO:0000259" key="1">
    <source>
        <dbReference type="Pfam" id="PF13229"/>
    </source>
</evidence>